<keyword evidence="2" id="KW-1133">Transmembrane helix</keyword>
<protein>
    <submittedName>
        <fullName evidence="3">YggT family protein</fullName>
    </submittedName>
</protein>
<dbReference type="InterPro" id="IPR003425">
    <property type="entry name" value="CCB3/YggT"/>
</dbReference>
<accession>A0A1X0XMZ6</accession>
<dbReference type="AlphaFoldDB" id="A0A1X0XMZ6"/>
<organism evidence="3 4">
    <name type="scientific">Geothermobacter hydrogeniphilus</name>
    <dbReference type="NCBI Taxonomy" id="1969733"/>
    <lineage>
        <taxon>Bacteria</taxon>
        <taxon>Pseudomonadati</taxon>
        <taxon>Thermodesulfobacteriota</taxon>
        <taxon>Desulfuromonadia</taxon>
        <taxon>Desulfuromonadales</taxon>
        <taxon>Geothermobacteraceae</taxon>
        <taxon>Geothermobacter</taxon>
    </lineage>
</organism>
<sequence length="98" mass="11058">MGIIFESLISIVNLVFQIYLFIVIGRALISWVNPDPYNPIVRFLHNATEPVLYRIRRLIPLQFGGFDFSPIILMLALEVGRKLVVGLIVMLAGSMGAW</sequence>
<dbReference type="PANTHER" id="PTHR33219:SF14">
    <property type="entry name" value="PROTEIN COFACTOR ASSEMBLY OF COMPLEX C SUBUNIT B CCB3, CHLOROPLASTIC-RELATED"/>
    <property type="match status" value="1"/>
</dbReference>
<gene>
    <name evidence="3" type="ORF">B5V00_15980</name>
</gene>
<dbReference type="PANTHER" id="PTHR33219">
    <property type="entry name" value="YLMG HOMOLOG PROTEIN 2, CHLOROPLASTIC"/>
    <property type="match status" value="1"/>
</dbReference>
<reference evidence="3 4" key="1">
    <citation type="submission" date="2017-03" db="EMBL/GenBank/DDBJ databases">
        <title>Genome sequence of Geothermobacter sp. EPR-M, Deep-Sea Iron Reducer.</title>
        <authorList>
            <person name="Tully B."/>
            <person name="Savalia P."/>
            <person name="Abuyen K."/>
            <person name="Baughan C."/>
            <person name="Romero E."/>
            <person name="Ronkowski C."/>
            <person name="Torres B."/>
            <person name="Tremblay J."/>
            <person name="Trujillo A."/>
            <person name="Tyler M."/>
            <person name="Perez-Rodriguez I."/>
            <person name="Amend J."/>
        </authorList>
    </citation>
    <scope>NUCLEOTIDE SEQUENCE [LARGE SCALE GENOMIC DNA]</scope>
    <source>
        <strain evidence="3 4">EPR-M</strain>
    </source>
</reference>
<dbReference type="RefSeq" id="WP_085011810.1">
    <property type="nucleotide sequence ID" value="NZ_NAAD01000033.1"/>
</dbReference>
<keyword evidence="4" id="KW-1185">Reference proteome</keyword>
<keyword evidence="2" id="KW-0812">Transmembrane</keyword>
<dbReference type="Proteomes" id="UP000193136">
    <property type="component" value="Unassembled WGS sequence"/>
</dbReference>
<comment type="similarity">
    <text evidence="1">Belongs to the YggT family.</text>
</comment>
<name>A0A1X0XMZ6_9BACT</name>
<proteinExistence type="inferred from homology"/>
<evidence type="ECO:0000256" key="1">
    <source>
        <dbReference type="ARBA" id="ARBA00010894"/>
    </source>
</evidence>
<dbReference type="GO" id="GO:0016020">
    <property type="term" value="C:membrane"/>
    <property type="evidence" value="ECO:0007669"/>
    <property type="project" value="InterPro"/>
</dbReference>
<keyword evidence="2" id="KW-0472">Membrane</keyword>
<dbReference type="EMBL" id="NAAD01000033">
    <property type="protein sequence ID" value="ORJ54266.1"/>
    <property type="molecule type" value="Genomic_DNA"/>
</dbReference>
<comment type="caution">
    <text evidence="3">The sequence shown here is derived from an EMBL/GenBank/DDBJ whole genome shotgun (WGS) entry which is preliminary data.</text>
</comment>
<feature type="transmembrane region" description="Helical" evidence="2">
    <location>
        <begin position="7"/>
        <end position="29"/>
    </location>
</feature>
<evidence type="ECO:0000313" key="4">
    <source>
        <dbReference type="Proteomes" id="UP000193136"/>
    </source>
</evidence>
<dbReference type="STRING" id="1969733.B5V00_15980"/>
<dbReference type="Pfam" id="PF02325">
    <property type="entry name" value="CCB3_YggT"/>
    <property type="match status" value="1"/>
</dbReference>
<feature type="transmembrane region" description="Helical" evidence="2">
    <location>
        <begin position="71"/>
        <end position="92"/>
    </location>
</feature>
<dbReference type="OrthoDB" id="47652at2"/>
<evidence type="ECO:0000256" key="2">
    <source>
        <dbReference type="SAM" id="Phobius"/>
    </source>
</evidence>
<evidence type="ECO:0000313" key="3">
    <source>
        <dbReference type="EMBL" id="ORJ54266.1"/>
    </source>
</evidence>